<comment type="function">
    <text evidence="7">Mitochondrial GTPase that catalyzes the GTP-dependent ribosomal translocation step during translation elongation. During this step, the ribosome changes from the pre-translocational (PRE) to the post-translocational (POST) state as the newly formed A-site-bound peptidyl-tRNA and P-site-bound deacylated tRNA move to the P and E sites, respectively. Catalyzes the coordinated movement of the two tRNA molecules, the mRNA and conformational changes in the ribosome.</text>
</comment>
<dbReference type="InterPro" id="IPR005225">
    <property type="entry name" value="Small_GTP-bd"/>
</dbReference>
<dbReference type="Proteomes" id="UP001208570">
    <property type="component" value="Unassembled WGS sequence"/>
</dbReference>
<dbReference type="FunFam" id="3.30.70.870:FF:000001">
    <property type="entry name" value="Elongation factor G"/>
    <property type="match status" value="1"/>
</dbReference>
<dbReference type="InterPro" id="IPR041095">
    <property type="entry name" value="EFG_II"/>
</dbReference>
<dbReference type="Pfam" id="PF03144">
    <property type="entry name" value="GTP_EFTU_D2"/>
    <property type="match status" value="1"/>
</dbReference>
<feature type="binding site" evidence="7">
    <location>
        <begin position="86"/>
        <end position="89"/>
    </location>
    <ligand>
        <name>GTP</name>
        <dbReference type="ChEBI" id="CHEBI:37565"/>
    </ligand>
</feature>
<proteinExistence type="inferred from homology"/>
<dbReference type="Gene3D" id="2.40.30.10">
    <property type="entry name" value="Translation factors"/>
    <property type="match status" value="1"/>
</dbReference>
<dbReference type="SUPFAM" id="SSF54211">
    <property type="entry name" value="Ribosomal protein S5 domain 2-like"/>
    <property type="match status" value="1"/>
</dbReference>
<evidence type="ECO:0000256" key="5">
    <source>
        <dbReference type="ARBA" id="ARBA00023128"/>
    </source>
</evidence>
<dbReference type="Gene3D" id="3.40.50.300">
    <property type="entry name" value="P-loop containing nucleotide triphosphate hydrolases"/>
    <property type="match status" value="1"/>
</dbReference>
<dbReference type="SUPFAM" id="SSF50447">
    <property type="entry name" value="Translation proteins"/>
    <property type="match status" value="1"/>
</dbReference>
<dbReference type="PROSITE" id="PS00301">
    <property type="entry name" value="G_TR_1"/>
    <property type="match status" value="1"/>
</dbReference>
<evidence type="ECO:0000256" key="2">
    <source>
        <dbReference type="ARBA" id="ARBA00022741"/>
    </source>
</evidence>
<dbReference type="Gene3D" id="3.30.70.240">
    <property type="match status" value="1"/>
</dbReference>
<dbReference type="CDD" id="cd16262">
    <property type="entry name" value="EFG_III"/>
    <property type="match status" value="1"/>
</dbReference>
<dbReference type="InterPro" id="IPR020568">
    <property type="entry name" value="Ribosomal_Su5_D2-typ_SF"/>
</dbReference>
<comment type="similarity">
    <text evidence="7">Belongs to the GTP-binding elongation factor family. EF-G/EF-2 subfamily.</text>
</comment>
<dbReference type="InterPro" id="IPR000795">
    <property type="entry name" value="T_Tr_GTP-bd_dom"/>
</dbReference>
<dbReference type="PANTHER" id="PTHR43636">
    <property type="entry name" value="ELONGATION FACTOR G, MITOCHONDRIAL"/>
    <property type="match status" value="1"/>
</dbReference>
<evidence type="ECO:0000313" key="10">
    <source>
        <dbReference type="Proteomes" id="UP001208570"/>
    </source>
</evidence>
<keyword evidence="2 7" id="KW-0547">Nucleotide-binding</keyword>
<dbReference type="InterPro" id="IPR014721">
    <property type="entry name" value="Ribsml_uS5_D2-typ_fold_subgr"/>
</dbReference>
<name>A0AAD9MQA7_9ANNE</name>
<dbReference type="InterPro" id="IPR005517">
    <property type="entry name" value="Transl_elong_EFG/EF2_IV"/>
</dbReference>
<dbReference type="NCBIfam" id="TIGR00484">
    <property type="entry name" value="EF-G"/>
    <property type="match status" value="1"/>
</dbReference>
<keyword evidence="5 7" id="KW-0496">Mitochondrion</keyword>
<feature type="binding site" evidence="7">
    <location>
        <begin position="32"/>
        <end position="36"/>
    </location>
    <ligand>
        <name>GTP</name>
        <dbReference type="ChEBI" id="CHEBI:37565"/>
    </ligand>
</feature>
<dbReference type="Pfam" id="PF00009">
    <property type="entry name" value="GTP_EFTU"/>
    <property type="match status" value="1"/>
</dbReference>
<keyword evidence="10" id="KW-1185">Reference proteome</keyword>
<dbReference type="SMART" id="SM00838">
    <property type="entry name" value="EFG_C"/>
    <property type="match status" value="1"/>
</dbReference>
<dbReference type="FunFam" id="3.30.70.240:FF:000001">
    <property type="entry name" value="Elongation factor G"/>
    <property type="match status" value="1"/>
</dbReference>
<dbReference type="Pfam" id="PF03764">
    <property type="entry name" value="EFG_IV"/>
    <property type="match status" value="1"/>
</dbReference>
<evidence type="ECO:0000256" key="3">
    <source>
        <dbReference type="ARBA" id="ARBA00022768"/>
    </source>
</evidence>
<dbReference type="FunFam" id="3.40.50.300:FF:000514">
    <property type="entry name" value="Ribosome-releasing factor 2, mitochondrial"/>
    <property type="match status" value="1"/>
</dbReference>
<dbReference type="SUPFAM" id="SSF52540">
    <property type="entry name" value="P-loop containing nucleoside triphosphate hydrolases"/>
    <property type="match status" value="1"/>
</dbReference>
<comment type="subcellular location">
    <subcellularLocation>
        <location evidence="7">Mitochondrion</location>
    </subcellularLocation>
</comment>
<dbReference type="Pfam" id="PF14492">
    <property type="entry name" value="EFG_III"/>
    <property type="match status" value="1"/>
</dbReference>
<sequence length="644" mass="71866">MDSMELERERGITIASASTSVTWKDYSINIIDTPGHVDFTIEVERALRVLDGAVLVLCAVAGVQSQSITVDRQLKRYQVPRLVFINKCDRVGANPKRILPQLKEKLGVNALFVNLPIGLESQHKGVIDLIQMEAVYFEGSAGEDVKRAPIPDEYKQEAERYREELLDSVSIFSDELTEAILEHEVTPELLQQAIREGTLKNEFCPVLVGSAYKNKGVQELLDSVRKYLPSPLDKKNTAFDLAKDEEEVLLVSSEDKPTVILAFKLEDGQYGQLTYVRVYQGVLKKGMELINARSRNKIKIGRLVRMHANTMEDISEAGVGDIVALFGVDCHSGDTFCNPSLLISLSSMYVPDPVISLAINPKDKSASDKLAKALTRFSKEDPTFHTYVDHESKETIIQGMGELHLEVYIERIRREYKAEIVTGVPQVAYRETITKRTDFDYTHKKQTGGAGQFGRVAGYIEPAESDEFEFINAIKGGVIPNEFISSCEKGLREAMKKGTMFGFPVVGVRAAINDGNTHPVDSSDQAFRAAAIGAFRQCYEKAKPVALEPIMRVTVEAPSEFQGNIFGTLNQRRGVIVSSTEDNGFCVIESEVPLKEMFGYSTVLRSTSQGRATYTMEFLKYGKLPQSLMSEMREEYLKSKRSVK</sequence>
<dbReference type="PANTHER" id="PTHR43636:SF2">
    <property type="entry name" value="ELONGATION FACTOR G, MITOCHONDRIAL"/>
    <property type="match status" value="1"/>
</dbReference>
<keyword evidence="3 7" id="KW-0251">Elongation factor</keyword>
<dbReference type="EMBL" id="JAODUP010001091">
    <property type="protein sequence ID" value="KAK2141490.1"/>
    <property type="molecule type" value="Genomic_DNA"/>
</dbReference>
<dbReference type="InterPro" id="IPR035647">
    <property type="entry name" value="EFG_III/V"/>
</dbReference>
<dbReference type="InterPro" id="IPR047872">
    <property type="entry name" value="EFG_IV"/>
</dbReference>
<dbReference type="GO" id="GO:0003746">
    <property type="term" value="F:translation elongation factor activity"/>
    <property type="evidence" value="ECO:0007669"/>
    <property type="project" value="UniProtKB-UniRule"/>
</dbReference>
<dbReference type="NCBIfam" id="TIGR00231">
    <property type="entry name" value="small_GTP"/>
    <property type="match status" value="1"/>
</dbReference>
<dbReference type="InterPro" id="IPR004540">
    <property type="entry name" value="Transl_elong_EFG/EF2"/>
</dbReference>
<dbReference type="InterPro" id="IPR004161">
    <property type="entry name" value="EFTu-like_2"/>
</dbReference>
<comment type="similarity">
    <text evidence="1">Belongs to the TRAFAC class translation factor GTPase superfamily. Classic translation factor GTPase family. EF-G/EF-2 subfamily.</text>
</comment>
<feature type="domain" description="Tr-type G" evidence="8">
    <location>
        <begin position="1"/>
        <end position="232"/>
    </location>
</feature>
<dbReference type="GO" id="GO:0003924">
    <property type="term" value="F:GTPase activity"/>
    <property type="evidence" value="ECO:0007669"/>
    <property type="project" value="UniProtKB-UniRule"/>
</dbReference>
<keyword evidence="4 7" id="KW-0648">Protein biosynthesis</keyword>
<keyword evidence="6 7" id="KW-0342">GTP-binding</keyword>
<dbReference type="SUPFAM" id="SSF54980">
    <property type="entry name" value="EF-G C-terminal domain-like"/>
    <property type="match status" value="2"/>
</dbReference>
<evidence type="ECO:0000259" key="8">
    <source>
        <dbReference type="PROSITE" id="PS51722"/>
    </source>
</evidence>
<accession>A0AAD9MQA7</accession>
<dbReference type="InterPro" id="IPR027417">
    <property type="entry name" value="P-loop_NTPase"/>
</dbReference>
<dbReference type="CDD" id="cd04091">
    <property type="entry name" value="mtEFG1_II_like"/>
    <property type="match status" value="1"/>
</dbReference>
<dbReference type="GO" id="GO:0005759">
    <property type="term" value="C:mitochondrial matrix"/>
    <property type="evidence" value="ECO:0007669"/>
    <property type="project" value="UniProtKB-ARBA"/>
</dbReference>
<dbReference type="Pfam" id="PF00679">
    <property type="entry name" value="EFG_C"/>
    <property type="match status" value="1"/>
</dbReference>
<comment type="pathway">
    <text evidence="7">Protein biosynthesis; polypeptide chain elongation.</text>
</comment>
<comment type="caution">
    <text evidence="9">The sequence shown here is derived from an EMBL/GenBank/DDBJ whole genome shotgun (WGS) entry which is preliminary data.</text>
</comment>
<protein>
    <recommendedName>
        <fullName evidence="7">Elongation factor G, mitochondrial</fullName>
        <shortName evidence="7">EF-Gmt</shortName>
    </recommendedName>
    <alternativeName>
        <fullName evidence="7">Elongation factor G 1, mitochondrial</fullName>
        <shortName evidence="7">mEF-G 1</shortName>
    </alternativeName>
    <alternativeName>
        <fullName evidence="7">Elongation factor G1</fullName>
    </alternativeName>
</protein>
<dbReference type="HAMAP" id="MF_00054_B">
    <property type="entry name" value="EF_G_EF_2_B"/>
    <property type="match status" value="1"/>
</dbReference>
<dbReference type="CDD" id="cd01434">
    <property type="entry name" value="EFG_mtEFG1_IV"/>
    <property type="match status" value="1"/>
</dbReference>
<dbReference type="NCBIfam" id="NF009381">
    <property type="entry name" value="PRK12740.1-5"/>
    <property type="match status" value="1"/>
</dbReference>
<evidence type="ECO:0000313" key="9">
    <source>
        <dbReference type="EMBL" id="KAK2141490.1"/>
    </source>
</evidence>
<evidence type="ECO:0000256" key="6">
    <source>
        <dbReference type="ARBA" id="ARBA00023134"/>
    </source>
</evidence>
<organism evidence="9 10">
    <name type="scientific">Paralvinella palmiformis</name>
    <dbReference type="NCBI Taxonomy" id="53620"/>
    <lineage>
        <taxon>Eukaryota</taxon>
        <taxon>Metazoa</taxon>
        <taxon>Spiralia</taxon>
        <taxon>Lophotrochozoa</taxon>
        <taxon>Annelida</taxon>
        <taxon>Polychaeta</taxon>
        <taxon>Sedentaria</taxon>
        <taxon>Canalipalpata</taxon>
        <taxon>Terebellida</taxon>
        <taxon>Terebelliformia</taxon>
        <taxon>Alvinellidae</taxon>
        <taxon>Paralvinella</taxon>
    </lineage>
</organism>
<dbReference type="GO" id="GO:0005525">
    <property type="term" value="F:GTP binding"/>
    <property type="evidence" value="ECO:0007669"/>
    <property type="project" value="UniProtKB-UniRule"/>
</dbReference>
<comment type="caution">
    <text evidence="7">Lacks conserved residue(s) required for the propagation of feature annotation.</text>
</comment>
<dbReference type="GO" id="GO:0070125">
    <property type="term" value="P:mitochondrial translational elongation"/>
    <property type="evidence" value="ECO:0007669"/>
    <property type="project" value="UniProtKB-UniRule"/>
</dbReference>
<evidence type="ECO:0000256" key="7">
    <source>
        <dbReference type="HAMAP-Rule" id="MF_03061"/>
    </source>
</evidence>
<dbReference type="InterPro" id="IPR009000">
    <property type="entry name" value="Transl_B-barrel_sf"/>
</dbReference>
<dbReference type="FunFam" id="2.40.30.10:FF:000022">
    <property type="entry name" value="Elongation factor G, mitochondrial"/>
    <property type="match status" value="1"/>
</dbReference>
<reference evidence="9" key="1">
    <citation type="journal article" date="2023" name="Mol. Biol. Evol.">
        <title>Third-Generation Sequencing Reveals the Adaptive Role of the Epigenome in Three Deep-Sea Polychaetes.</title>
        <authorList>
            <person name="Perez M."/>
            <person name="Aroh O."/>
            <person name="Sun Y."/>
            <person name="Lan Y."/>
            <person name="Juniper S.K."/>
            <person name="Young C.R."/>
            <person name="Angers B."/>
            <person name="Qian P.Y."/>
        </authorList>
    </citation>
    <scope>NUCLEOTIDE SEQUENCE</scope>
    <source>
        <strain evidence="9">P08H-3</strain>
    </source>
</reference>
<dbReference type="Gene3D" id="3.30.230.10">
    <property type="match status" value="1"/>
</dbReference>
<dbReference type="CDD" id="cd01886">
    <property type="entry name" value="EF-G"/>
    <property type="match status" value="1"/>
</dbReference>
<gene>
    <name evidence="9" type="ORF">LSH36_1091g00241</name>
</gene>
<evidence type="ECO:0000256" key="4">
    <source>
        <dbReference type="ARBA" id="ARBA00022917"/>
    </source>
</evidence>
<dbReference type="InterPro" id="IPR009022">
    <property type="entry name" value="EFG_III"/>
</dbReference>
<dbReference type="PROSITE" id="PS51722">
    <property type="entry name" value="G_TR_2"/>
    <property type="match status" value="1"/>
</dbReference>
<dbReference type="PRINTS" id="PR00315">
    <property type="entry name" value="ELONGATNFCT"/>
</dbReference>
<dbReference type="InterPro" id="IPR031157">
    <property type="entry name" value="G_TR_CS"/>
</dbReference>
<dbReference type="AlphaFoldDB" id="A0AAD9MQA7"/>
<dbReference type="SMART" id="SM00889">
    <property type="entry name" value="EFG_IV"/>
    <property type="match status" value="1"/>
</dbReference>
<dbReference type="InterPro" id="IPR000640">
    <property type="entry name" value="EFG_V-like"/>
</dbReference>
<dbReference type="FunFam" id="3.30.230.10:FF:000003">
    <property type="entry name" value="Elongation factor G"/>
    <property type="match status" value="1"/>
</dbReference>
<evidence type="ECO:0000256" key="1">
    <source>
        <dbReference type="ARBA" id="ARBA00005870"/>
    </source>
</evidence>
<dbReference type="Gene3D" id="3.30.70.870">
    <property type="entry name" value="Elongation Factor G (Translational Gtpase), domain 3"/>
    <property type="match status" value="1"/>
</dbReference>